<dbReference type="InterPro" id="IPR035940">
    <property type="entry name" value="CAP_sf"/>
</dbReference>
<evidence type="ECO:0000313" key="1">
    <source>
        <dbReference type="EMBL" id="KAF7260610.1"/>
    </source>
</evidence>
<dbReference type="AlphaFoldDB" id="A0A8S9Z4R7"/>
<dbReference type="SUPFAM" id="SSF55797">
    <property type="entry name" value="PR-1-like"/>
    <property type="match status" value="1"/>
</dbReference>
<gene>
    <name evidence="1" type="ORF">EG68_02274</name>
</gene>
<comment type="caution">
    <text evidence="1">The sequence shown here is derived from an EMBL/GenBank/DDBJ whole genome shotgun (WGS) entry which is preliminary data.</text>
</comment>
<sequence length="191" mass="22681">MRRKVNNLTWNKTLEHFAHIYARPTHIYDEHIIDLMYFCQRENIIQIPYNVDQYEEIYEQLSNVTEYFDKPSDLGLPAYFFHLIITLFVRSYVPRMFPKSATNKVTQMGCDYAHANWRILKTLRILCFYNYPLDEWDALPSRNIAKCLYNDNSLSFSKCSVDSPCSKHPGLIRISIHTLHLFCLILLTVNF</sequence>
<proteinExistence type="predicted"/>
<dbReference type="Proteomes" id="UP000822476">
    <property type="component" value="Unassembled WGS sequence"/>
</dbReference>
<accession>A0A8S9Z4R7</accession>
<evidence type="ECO:0000313" key="2">
    <source>
        <dbReference type="Proteomes" id="UP000822476"/>
    </source>
</evidence>
<dbReference type="EMBL" id="JTDE01000675">
    <property type="protein sequence ID" value="KAF7260610.1"/>
    <property type="molecule type" value="Genomic_DNA"/>
</dbReference>
<organism evidence="1 2">
    <name type="scientific">Paragonimus skrjabini miyazakii</name>
    <dbReference type="NCBI Taxonomy" id="59628"/>
    <lineage>
        <taxon>Eukaryota</taxon>
        <taxon>Metazoa</taxon>
        <taxon>Spiralia</taxon>
        <taxon>Lophotrochozoa</taxon>
        <taxon>Platyhelminthes</taxon>
        <taxon>Trematoda</taxon>
        <taxon>Digenea</taxon>
        <taxon>Plagiorchiida</taxon>
        <taxon>Troglotremata</taxon>
        <taxon>Troglotrematidae</taxon>
        <taxon>Paragonimus</taxon>
    </lineage>
</organism>
<reference evidence="1" key="1">
    <citation type="submission" date="2019-07" db="EMBL/GenBank/DDBJ databases">
        <title>Annotation for the trematode Paragonimus miyazaki's.</title>
        <authorList>
            <person name="Choi Y.-J."/>
        </authorList>
    </citation>
    <scope>NUCLEOTIDE SEQUENCE</scope>
    <source>
        <strain evidence="1">Japan</strain>
    </source>
</reference>
<keyword evidence="2" id="KW-1185">Reference proteome</keyword>
<name>A0A8S9Z4R7_9TREM</name>
<protein>
    <submittedName>
        <fullName evidence="1">Uncharacterized protein</fullName>
    </submittedName>
</protein>